<dbReference type="Pfam" id="PF00512">
    <property type="entry name" value="HisKA"/>
    <property type="match status" value="1"/>
</dbReference>
<dbReference type="InterPro" id="IPR036890">
    <property type="entry name" value="HATPase_C_sf"/>
</dbReference>
<evidence type="ECO:0000259" key="12">
    <source>
        <dbReference type="PROSITE" id="PS50113"/>
    </source>
</evidence>
<dbReference type="Gene3D" id="1.10.287.130">
    <property type="match status" value="1"/>
</dbReference>
<evidence type="ECO:0000256" key="6">
    <source>
        <dbReference type="ARBA" id="ARBA00022777"/>
    </source>
</evidence>
<keyword evidence="4 13" id="KW-0808">Transferase</keyword>
<dbReference type="Gene3D" id="3.30.565.10">
    <property type="entry name" value="Histidine kinase-like ATPase, C-terminal domain"/>
    <property type="match status" value="1"/>
</dbReference>
<dbReference type="InterPro" id="IPR000014">
    <property type="entry name" value="PAS"/>
</dbReference>
<evidence type="ECO:0000256" key="2">
    <source>
        <dbReference type="ARBA" id="ARBA00012438"/>
    </source>
</evidence>
<dbReference type="CDD" id="cd00075">
    <property type="entry name" value="HATPase"/>
    <property type="match status" value="1"/>
</dbReference>
<dbReference type="InterPro" id="IPR005467">
    <property type="entry name" value="His_kinase_dom"/>
</dbReference>
<dbReference type="InterPro" id="IPR013655">
    <property type="entry name" value="PAS_fold_3"/>
</dbReference>
<keyword evidence="8" id="KW-0902">Two-component regulatory system</keyword>
<keyword evidence="5" id="KW-0547">Nucleotide-binding</keyword>
<dbReference type="PANTHER" id="PTHR43065:SF10">
    <property type="entry name" value="PEROXIDE STRESS-ACTIVATED HISTIDINE KINASE MAK3"/>
    <property type="match status" value="1"/>
</dbReference>
<evidence type="ECO:0000256" key="1">
    <source>
        <dbReference type="ARBA" id="ARBA00000085"/>
    </source>
</evidence>
<name>A0A5C5WDA8_9BACT</name>
<dbReference type="CDD" id="cd00130">
    <property type="entry name" value="PAS"/>
    <property type="match status" value="1"/>
</dbReference>
<feature type="domain" description="PAS" evidence="11">
    <location>
        <begin position="28"/>
        <end position="79"/>
    </location>
</feature>
<evidence type="ECO:0000259" key="10">
    <source>
        <dbReference type="PROSITE" id="PS50109"/>
    </source>
</evidence>
<dbReference type="PROSITE" id="PS50112">
    <property type="entry name" value="PAS"/>
    <property type="match status" value="1"/>
</dbReference>
<keyword evidence="7" id="KW-0067">ATP-binding</keyword>
<dbReference type="SUPFAM" id="SSF55785">
    <property type="entry name" value="PYP-like sensor domain (PAS domain)"/>
    <property type="match status" value="1"/>
</dbReference>
<dbReference type="InterPro" id="IPR000700">
    <property type="entry name" value="PAS-assoc_C"/>
</dbReference>
<dbReference type="SUPFAM" id="SSF47384">
    <property type="entry name" value="Homodimeric domain of signal transducing histidine kinase"/>
    <property type="match status" value="1"/>
</dbReference>
<dbReference type="Proteomes" id="UP000316598">
    <property type="component" value="Unassembled WGS sequence"/>
</dbReference>
<comment type="caution">
    <text evidence="13">The sequence shown here is derived from an EMBL/GenBank/DDBJ whole genome shotgun (WGS) entry which is preliminary data.</text>
</comment>
<proteinExistence type="predicted"/>
<dbReference type="InterPro" id="IPR035965">
    <property type="entry name" value="PAS-like_dom_sf"/>
</dbReference>
<keyword evidence="9" id="KW-0175">Coiled coil</keyword>
<dbReference type="AlphaFoldDB" id="A0A5C5WDA8"/>
<dbReference type="SMART" id="SM00091">
    <property type="entry name" value="PAS"/>
    <property type="match status" value="1"/>
</dbReference>
<dbReference type="SMART" id="SM00387">
    <property type="entry name" value="HATPase_c"/>
    <property type="match status" value="1"/>
</dbReference>
<comment type="catalytic activity">
    <reaction evidence="1">
        <text>ATP + protein L-histidine = ADP + protein N-phospho-L-histidine.</text>
        <dbReference type="EC" id="2.7.13.3"/>
    </reaction>
</comment>
<evidence type="ECO:0000313" key="14">
    <source>
        <dbReference type="Proteomes" id="UP000316598"/>
    </source>
</evidence>
<dbReference type="EMBL" id="SJPI01000004">
    <property type="protein sequence ID" value="TWT48029.1"/>
    <property type="molecule type" value="Genomic_DNA"/>
</dbReference>
<dbReference type="SMART" id="SM00388">
    <property type="entry name" value="HisKA"/>
    <property type="match status" value="1"/>
</dbReference>
<dbReference type="PRINTS" id="PR00344">
    <property type="entry name" value="BCTRLSENSOR"/>
</dbReference>
<evidence type="ECO:0000256" key="5">
    <source>
        <dbReference type="ARBA" id="ARBA00022741"/>
    </source>
</evidence>
<feature type="domain" description="Histidine kinase" evidence="10">
    <location>
        <begin position="172"/>
        <end position="390"/>
    </location>
</feature>
<dbReference type="Gene3D" id="3.30.450.20">
    <property type="entry name" value="PAS domain"/>
    <property type="match status" value="1"/>
</dbReference>
<evidence type="ECO:0000313" key="13">
    <source>
        <dbReference type="EMBL" id="TWT48029.1"/>
    </source>
</evidence>
<evidence type="ECO:0000256" key="7">
    <source>
        <dbReference type="ARBA" id="ARBA00022840"/>
    </source>
</evidence>
<accession>A0A5C5WDA8</accession>
<evidence type="ECO:0000256" key="3">
    <source>
        <dbReference type="ARBA" id="ARBA00022553"/>
    </source>
</evidence>
<dbReference type="InterPro" id="IPR003594">
    <property type="entry name" value="HATPase_dom"/>
</dbReference>
<feature type="domain" description="PAC" evidence="12">
    <location>
        <begin position="82"/>
        <end position="134"/>
    </location>
</feature>
<organism evidence="13 14">
    <name type="scientific">Rubripirellula amarantea</name>
    <dbReference type="NCBI Taxonomy" id="2527999"/>
    <lineage>
        <taxon>Bacteria</taxon>
        <taxon>Pseudomonadati</taxon>
        <taxon>Planctomycetota</taxon>
        <taxon>Planctomycetia</taxon>
        <taxon>Pirellulales</taxon>
        <taxon>Pirellulaceae</taxon>
        <taxon>Rubripirellula</taxon>
    </lineage>
</organism>
<dbReference type="GO" id="GO:0000155">
    <property type="term" value="F:phosphorelay sensor kinase activity"/>
    <property type="evidence" value="ECO:0007669"/>
    <property type="project" value="InterPro"/>
</dbReference>
<dbReference type="PROSITE" id="PS50113">
    <property type="entry name" value="PAC"/>
    <property type="match status" value="1"/>
</dbReference>
<keyword evidence="3" id="KW-0597">Phosphoprotein</keyword>
<dbReference type="InterPro" id="IPR001610">
    <property type="entry name" value="PAC"/>
</dbReference>
<sequence>MKSEEIDPEYFRAIAECTYDWESWHGSNGKLLWVNSAVERFTGYTAEECLKMEDYPYRVIDESDHARMAEYVEQMASGSSGNNIEFKVLHRDGSHRWVAVSWRPMTDANGRSLGYRTSVRDIADRRALREQLRLHNEHLEQLVQERTARVAELEKHRSKMQQLAALGELAAGVAHEINNPLAGIRNALLLIRRHLPAEVRHFEKFELIDREIDRISGITHQMYQLYRPSQQTATRFSICQTIEEVIALSQPLSRKTGVKVITAFEKLKADQDLSGSEVVLREGELKQVLLNLIHNAMQASKPGQLVSVAIETRKNHVLVDVSDEGHGIAAEHLDQIFDPFFSTKTETVGQGMGLGLSVSRSIIEAMSGSVKVTSEVGKGTRFTVTLPRRLA</sequence>
<dbReference type="PANTHER" id="PTHR43065">
    <property type="entry name" value="SENSOR HISTIDINE KINASE"/>
    <property type="match status" value="1"/>
</dbReference>
<dbReference type="GO" id="GO:0005524">
    <property type="term" value="F:ATP binding"/>
    <property type="evidence" value="ECO:0007669"/>
    <property type="project" value="UniProtKB-KW"/>
</dbReference>
<keyword evidence="6" id="KW-0418">Kinase</keyword>
<dbReference type="NCBIfam" id="TIGR00229">
    <property type="entry name" value="sensory_box"/>
    <property type="match status" value="1"/>
</dbReference>
<dbReference type="Pfam" id="PF02518">
    <property type="entry name" value="HATPase_c"/>
    <property type="match status" value="1"/>
</dbReference>
<dbReference type="CDD" id="cd00082">
    <property type="entry name" value="HisKA"/>
    <property type="match status" value="1"/>
</dbReference>
<dbReference type="Pfam" id="PF08447">
    <property type="entry name" value="PAS_3"/>
    <property type="match status" value="1"/>
</dbReference>
<dbReference type="InterPro" id="IPR036097">
    <property type="entry name" value="HisK_dim/P_sf"/>
</dbReference>
<evidence type="ECO:0000256" key="8">
    <source>
        <dbReference type="ARBA" id="ARBA00023012"/>
    </source>
</evidence>
<dbReference type="PROSITE" id="PS50109">
    <property type="entry name" value="HIS_KIN"/>
    <property type="match status" value="1"/>
</dbReference>
<gene>
    <name evidence="13" type="primary">zraS_11</name>
    <name evidence="13" type="ORF">Pla22_50290</name>
</gene>
<evidence type="ECO:0000256" key="4">
    <source>
        <dbReference type="ARBA" id="ARBA00022679"/>
    </source>
</evidence>
<dbReference type="EC" id="2.7.13.3" evidence="2"/>
<reference evidence="13 14" key="1">
    <citation type="submission" date="2019-02" db="EMBL/GenBank/DDBJ databases">
        <title>Deep-cultivation of Planctomycetes and their phenomic and genomic characterization uncovers novel biology.</title>
        <authorList>
            <person name="Wiegand S."/>
            <person name="Jogler M."/>
            <person name="Boedeker C."/>
            <person name="Pinto D."/>
            <person name="Vollmers J."/>
            <person name="Rivas-Marin E."/>
            <person name="Kohn T."/>
            <person name="Peeters S.H."/>
            <person name="Heuer A."/>
            <person name="Rast P."/>
            <person name="Oberbeckmann S."/>
            <person name="Bunk B."/>
            <person name="Jeske O."/>
            <person name="Meyerdierks A."/>
            <person name="Storesund J.E."/>
            <person name="Kallscheuer N."/>
            <person name="Luecker S."/>
            <person name="Lage O.M."/>
            <person name="Pohl T."/>
            <person name="Merkel B.J."/>
            <person name="Hornburger P."/>
            <person name="Mueller R.-W."/>
            <person name="Bruemmer F."/>
            <person name="Labrenz M."/>
            <person name="Spormann A.M."/>
            <person name="Op Den Camp H."/>
            <person name="Overmann J."/>
            <person name="Amann R."/>
            <person name="Jetten M.S.M."/>
            <person name="Mascher T."/>
            <person name="Medema M.H."/>
            <person name="Devos D.P."/>
            <person name="Kaster A.-K."/>
            <person name="Ovreas L."/>
            <person name="Rohde M."/>
            <person name="Galperin M.Y."/>
            <person name="Jogler C."/>
        </authorList>
    </citation>
    <scope>NUCLEOTIDE SEQUENCE [LARGE SCALE GENOMIC DNA]</scope>
    <source>
        <strain evidence="13 14">Pla22</strain>
    </source>
</reference>
<protein>
    <recommendedName>
        <fullName evidence="2">histidine kinase</fullName>
        <ecNumber evidence="2">2.7.13.3</ecNumber>
    </recommendedName>
</protein>
<evidence type="ECO:0000256" key="9">
    <source>
        <dbReference type="SAM" id="Coils"/>
    </source>
</evidence>
<dbReference type="SMART" id="SM00086">
    <property type="entry name" value="PAC"/>
    <property type="match status" value="1"/>
</dbReference>
<dbReference type="SUPFAM" id="SSF55874">
    <property type="entry name" value="ATPase domain of HSP90 chaperone/DNA topoisomerase II/histidine kinase"/>
    <property type="match status" value="1"/>
</dbReference>
<feature type="coiled-coil region" evidence="9">
    <location>
        <begin position="125"/>
        <end position="156"/>
    </location>
</feature>
<dbReference type="InterPro" id="IPR004358">
    <property type="entry name" value="Sig_transdc_His_kin-like_C"/>
</dbReference>
<evidence type="ECO:0000259" key="11">
    <source>
        <dbReference type="PROSITE" id="PS50112"/>
    </source>
</evidence>
<keyword evidence="14" id="KW-1185">Reference proteome</keyword>
<dbReference type="InterPro" id="IPR003661">
    <property type="entry name" value="HisK_dim/P_dom"/>
</dbReference>